<dbReference type="EMBL" id="FOQU01000001">
    <property type="protein sequence ID" value="SFH84408.1"/>
    <property type="molecule type" value="Genomic_DNA"/>
</dbReference>
<dbReference type="AlphaFoldDB" id="A0A1I3DCX9"/>
<dbReference type="PANTHER" id="PTHR45138:SF9">
    <property type="entry name" value="DIGUANYLATE CYCLASE DGCM-RELATED"/>
    <property type="match status" value="1"/>
</dbReference>
<dbReference type="CDD" id="cd01949">
    <property type="entry name" value="GGDEF"/>
    <property type="match status" value="1"/>
</dbReference>
<dbReference type="GO" id="GO:0052621">
    <property type="term" value="F:diguanylate cyclase activity"/>
    <property type="evidence" value="ECO:0007669"/>
    <property type="project" value="UniProtKB-EC"/>
</dbReference>
<dbReference type="InterPro" id="IPR000160">
    <property type="entry name" value="GGDEF_dom"/>
</dbReference>
<keyword evidence="7" id="KW-1185">Reference proteome</keyword>
<dbReference type="SMART" id="SM00267">
    <property type="entry name" value="GGDEF"/>
    <property type="match status" value="1"/>
</dbReference>
<protein>
    <recommendedName>
        <fullName evidence="1">diguanylate cyclase</fullName>
        <ecNumber evidence="1">2.7.7.65</ecNumber>
    </recommendedName>
</protein>
<dbReference type="NCBIfam" id="TIGR00254">
    <property type="entry name" value="GGDEF"/>
    <property type="match status" value="1"/>
</dbReference>
<dbReference type="OrthoDB" id="9813903at2"/>
<dbReference type="InterPro" id="IPR029787">
    <property type="entry name" value="Nucleotide_cyclase"/>
</dbReference>
<evidence type="ECO:0000256" key="4">
    <source>
        <dbReference type="SAM" id="Phobius"/>
    </source>
</evidence>
<accession>A0A1I3DCX9</accession>
<dbReference type="GO" id="GO:1902201">
    <property type="term" value="P:negative regulation of bacterial-type flagellum-dependent cell motility"/>
    <property type="evidence" value="ECO:0007669"/>
    <property type="project" value="TreeGrafter"/>
</dbReference>
<dbReference type="GO" id="GO:0043709">
    <property type="term" value="P:cell adhesion involved in single-species biofilm formation"/>
    <property type="evidence" value="ECO:0007669"/>
    <property type="project" value="TreeGrafter"/>
</dbReference>
<dbReference type="EC" id="2.7.7.65" evidence="1"/>
<feature type="transmembrane region" description="Helical" evidence="4">
    <location>
        <begin position="270"/>
        <end position="291"/>
    </location>
</feature>
<dbReference type="InterPro" id="IPR043128">
    <property type="entry name" value="Rev_trsase/Diguanyl_cyclase"/>
</dbReference>
<evidence type="ECO:0000256" key="3">
    <source>
        <dbReference type="SAM" id="Coils"/>
    </source>
</evidence>
<evidence type="ECO:0000313" key="7">
    <source>
        <dbReference type="Proteomes" id="UP000199548"/>
    </source>
</evidence>
<dbReference type="InterPro" id="IPR050469">
    <property type="entry name" value="Diguanylate_Cyclase"/>
</dbReference>
<proteinExistence type="predicted"/>
<feature type="transmembrane region" description="Helical" evidence="4">
    <location>
        <begin position="109"/>
        <end position="127"/>
    </location>
</feature>
<dbReference type="SUPFAM" id="SSF55073">
    <property type="entry name" value="Nucleotide cyclase"/>
    <property type="match status" value="1"/>
</dbReference>
<feature type="transmembrane region" description="Helical" evidence="4">
    <location>
        <begin position="230"/>
        <end position="249"/>
    </location>
</feature>
<dbReference type="GO" id="GO:0005886">
    <property type="term" value="C:plasma membrane"/>
    <property type="evidence" value="ECO:0007669"/>
    <property type="project" value="TreeGrafter"/>
</dbReference>
<evidence type="ECO:0000256" key="2">
    <source>
        <dbReference type="ARBA" id="ARBA00034247"/>
    </source>
</evidence>
<dbReference type="PROSITE" id="PS50887">
    <property type="entry name" value="GGDEF"/>
    <property type="match status" value="1"/>
</dbReference>
<keyword evidence="3" id="KW-0175">Coiled coil</keyword>
<feature type="transmembrane region" description="Helical" evidence="4">
    <location>
        <begin position="36"/>
        <end position="57"/>
    </location>
</feature>
<evidence type="ECO:0000313" key="6">
    <source>
        <dbReference type="EMBL" id="SFH84408.1"/>
    </source>
</evidence>
<sequence length="513" mass="57807">MLRQPFRPRYSVLLAPGLIGLEALGLMAARNDVMRGWTVTFLFLVATDLIVLTLCCWRAQRAVSLQRHWVLLAISVLMGAIALVLRGWIYLSSLSAGQPTPLQVDYTDFLMILDYVPTVILLSHPSGKPYLRSFLWIDSIQAVIIAYLVFVTLFDVVPFTYMARHPVSGDALIDFYNNVDIAMCAILVLRLFAATTEDERRFYRLFCWYMFVDTVLIALHNKIAGQLPYASYYELLGVVPNLFFCILVLHLPRERADTAKARFPNNFADFLNIASPVIFTTALLLMSIQIARHYFDFGASVLVAVFVLYGLRVTVLQRNYETAQRDLQQARDRLEALSLTDALTGLANRRAFDRTLETEWLRAVRANRALSLLMIDIDHFKALNDRYGHQAGDRCLAEFAQALRAALPRRTDLLARYGGEEFAAILPDTDRLGANIVARTMQESVNQLRIENRTSTGRYASISIGIATFDSPQGDTGGFLLQAADRALYAAKEKGRNRIEAYVEDDVFDTGLS</sequence>
<comment type="catalytic activity">
    <reaction evidence="2">
        <text>2 GTP = 3',3'-c-di-GMP + 2 diphosphate</text>
        <dbReference type="Rhea" id="RHEA:24898"/>
        <dbReference type="ChEBI" id="CHEBI:33019"/>
        <dbReference type="ChEBI" id="CHEBI:37565"/>
        <dbReference type="ChEBI" id="CHEBI:58805"/>
        <dbReference type="EC" id="2.7.7.65"/>
    </reaction>
</comment>
<feature type="transmembrane region" description="Helical" evidence="4">
    <location>
        <begin position="297"/>
        <end position="315"/>
    </location>
</feature>
<feature type="domain" description="GGDEF" evidence="5">
    <location>
        <begin position="368"/>
        <end position="504"/>
    </location>
</feature>
<evidence type="ECO:0000256" key="1">
    <source>
        <dbReference type="ARBA" id="ARBA00012528"/>
    </source>
</evidence>
<dbReference type="STRING" id="420953.SAMN05192543_101230"/>
<name>A0A1I3DCX9_9BURK</name>
<gene>
    <name evidence="6" type="ORF">SAMN05192543_101230</name>
</gene>
<dbReference type="PANTHER" id="PTHR45138">
    <property type="entry name" value="REGULATORY COMPONENTS OF SENSORY TRANSDUCTION SYSTEM"/>
    <property type="match status" value="1"/>
</dbReference>
<reference evidence="6 7" key="1">
    <citation type="submission" date="2016-10" db="EMBL/GenBank/DDBJ databases">
        <authorList>
            <person name="de Groot N.N."/>
        </authorList>
    </citation>
    <scope>NUCLEOTIDE SEQUENCE [LARGE SCALE GENOMIC DNA]</scope>
    <source>
        <strain evidence="6 7">LMG 23650</strain>
    </source>
</reference>
<keyword evidence="4" id="KW-0812">Transmembrane</keyword>
<dbReference type="FunFam" id="3.30.70.270:FF:000001">
    <property type="entry name" value="Diguanylate cyclase domain protein"/>
    <property type="match status" value="1"/>
</dbReference>
<feature type="transmembrane region" description="Helical" evidence="4">
    <location>
        <begin position="139"/>
        <end position="163"/>
    </location>
</feature>
<keyword evidence="4" id="KW-1133">Transmembrane helix</keyword>
<evidence type="ECO:0000259" key="5">
    <source>
        <dbReference type="PROSITE" id="PS50887"/>
    </source>
</evidence>
<dbReference type="Proteomes" id="UP000199548">
    <property type="component" value="Unassembled WGS sequence"/>
</dbReference>
<dbReference type="Gene3D" id="3.30.70.270">
    <property type="match status" value="1"/>
</dbReference>
<feature type="coiled-coil region" evidence="3">
    <location>
        <begin position="313"/>
        <end position="340"/>
    </location>
</feature>
<feature type="transmembrane region" description="Helical" evidence="4">
    <location>
        <begin position="175"/>
        <end position="193"/>
    </location>
</feature>
<keyword evidence="4" id="KW-0472">Membrane</keyword>
<organism evidence="6 7">
    <name type="scientific">Paraburkholderia megapolitana</name>
    <dbReference type="NCBI Taxonomy" id="420953"/>
    <lineage>
        <taxon>Bacteria</taxon>
        <taxon>Pseudomonadati</taxon>
        <taxon>Pseudomonadota</taxon>
        <taxon>Betaproteobacteria</taxon>
        <taxon>Burkholderiales</taxon>
        <taxon>Burkholderiaceae</taxon>
        <taxon>Paraburkholderia</taxon>
    </lineage>
</organism>
<feature type="transmembrane region" description="Helical" evidence="4">
    <location>
        <begin position="205"/>
        <end position="224"/>
    </location>
</feature>
<dbReference type="Pfam" id="PF00990">
    <property type="entry name" value="GGDEF"/>
    <property type="match status" value="1"/>
</dbReference>
<feature type="transmembrane region" description="Helical" evidence="4">
    <location>
        <begin position="12"/>
        <end position="30"/>
    </location>
</feature>
<feature type="transmembrane region" description="Helical" evidence="4">
    <location>
        <begin position="69"/>
        <end position="89"/>
    </location>
</feature>